<sequence length="162" mass="18146">MSQQVVTIPLNQLLRTPRRRRRQRRTRRQNRQLNPASQSKIQQLTASVQKLEGVVTKALQPKAEAKQKFFLVKQSYEKSPDFIIPPSDKKDTRRKMGKESIDMLGNEVKRAIVGGGGEVIYNEGALHCHFEILAPGSNHADIDDMLSSLNLGHSSKGSTSQA</sequence>
<evidence type="ECO:0000313" key="2">
    <source>
        <dbReference type="EMBL" id="AVM87590.1"/>
    </source>
</evidence>
<feature type="compositionally biased region" description="Basic residues" evidence="1">
    <location>
        <begin position="16"/>
        <end position="30"/>
    </location>
</feature>
<name>A0A2P1GNP9_9NIDO</name>
<proteinExistence type="predicted"/>
<protein>
    <submittedName>
        <fullName evidence="2">Uncharacterized protein</fullName>
    </submittedName>
</protein>
<feature type="region of interest" description="Disordered" evidence="1">
    <location>
        <begin position="16"/>
        <end position="41"/>
    </location>
</feature>
<evidence type="ECO:0000256" key="1">
    <source>
        <dbReference type="SAM" id="MobiDB-lite"/>
    </source>
</evidence>
<dbReference type="EMBL" id="MG600031">
    <property type="protein sequence ID" value="AVM87590.1"/>
    <property type="molecule type" value="Genomic_RNA"/>
</dbReference>
<reference evidence="2" key="1">
    <citation type="journal article" date="2018" name="Nature">
        <title>The evolutionary history of vertebrate RNA viruses.</title>
        <authorList>
            <person name="Shi M."/>
            <person name="Lin X.D."/>
            <person name="Chen X."/>
            <person name="Tian J.H."/>
            <person name="Chen L.J."/>
            <person name="Li K."/>
            <person name="Wang W."/>
            <person name="Eden J.S."/>
            <person name="Shen J.J."/>
            <person name="Liu L."/>
            <person name="Holmes E.C."/>
            <person name="Zhang Y.Z."/>
        </authorList>
    </citation>
    <scope>NUCLEOTIDE SEQUENCE</scope>
    <source>
        <strain evidence="2">LPSF32319</strain>
    </source>
</reference>
<accession>A0A2P1GNP9</accession>
<organism evidence="2">
    <name type="scientific">Guangdong mandarin rat snake torovirus</name>
    <dbReference type="NCBI Taxonomy" id="2116382"/>
    <lineage>
        <taxon>Viruses</taxon>
        <taxon>Riboviria</taxon>
        <taxon>Orthornavirae</taxon>
        <taxon>Pisuviricota</taxon>
        <taxon>Pisoniviricetes</taxon>
        <taxon>Nidovirales</taxon>
        <taxon>Tornidovirineae</taxon>
        <taxon>Tobaniviridae</taxon>
        <taxon>Torovirinae</taxon>
        <taxon>Torovirus</taxon>
    </lineage>
</organism>